<keyword evidence="1" id="KW-0812">Transmembrane</keyword>
<keyword evidence="4" id="KW-1185">Reference proteome</keyword>
<feature type="domain" description="DUF4396" evidence="2">
    <location>
        <begin position="75"/>
        <end position="204"/>
    </location>
</feature>
<accession>A0A3N2CWM0</accession>
<dbReference type="Pfam" id="PF14342">
    <property type="entry name" value="DUF4396"/>
    <property type="match status" value="1"/>
</dbReference>
<gene>
    <name evidence="3" type="ORF">EDD33_2753</name>
</gene>
<dbReference type="RefSeq" id="WP_123391487.1">
    <property type="nucleotide sequence ID" value="NZ_RKHO01000001.1"/>
</dbReference>
<name>A0A3N2CWM0_9ACTN</name>
<dbReference type="InterPro" id="IPR025509">
    <property type="entry name" value="DUF4396"/>
</dbReference>
<comment type="caution">
    <text evidence="3">The sequence shown here is derived from an EMBL/GenBank/DDBJ whole genome shotgun (WGS) entry which is preliminary data.</text>
</comment>
<protein>
    <submittedName>
        <fullName evidence="3">Uncharacterized protein DUF4396</fullName>
    </submittedName>
</protein>
<sequence length="214" mass="22646">MQMVDRVPDWVTPVAWIYIALSVAAAAWIALDVRRDRRRHASVASELVWVASGLYLGPFAVPLHRRRGRDDATTSAAVAGLPGGGASAVAHLVGVPLVLLSGLTIAGIDLWVMIIVIGIIAMLLLFAYERAATPAGAATTGPGRAAVAAVVTVLAFDVGMGGWMLLLHVTEYMPPATEGSFWFLMQVGIILGLVTGYPAVRWLQRQRLAATPAV</sequence>
<proteinExistence type="predicted"/>
<evidence type="ECO:0000313" key="3">
    <source>
        <dbReference type="EMBL" id="ROR91873.1"/>
    </source>
</evidence>
<feature type="transmembrane region" description="Helical" evidence="1">
    <location>
        <begin position="146"/>
        <end position="169"/>
    </location>
</feature>
<organism evidence="3 4">
    <name type="scientific">Nocardioides aurantiacus</name>
    <dbReference type="NCBI Taxonomy" id="86796"/>
    <lineage>
        <taxon>Bacteria</taxon>
        <taxon>Bacillati</taxon>
        <taxon>Actinomycetota</taxon>
        <taxon>Actinomycetes</taxon>
        <taxon>Propionibacteriales</taxon>
        <taxon>Nocardioidaceae</taxon>
        <taxon>Nocardioides</taxon>
    </lineage>
</organism>
<dbReference type="Proteomes" id="UP000281738">
    <property type="component" value="Unassembled WGS sequence"/>
</dbReference>
<feature type="transmembrane region" description="Helical" evidence="1">
    <location>
        <begin position="181"/>
        <end position="200"/>
    </location>
</feature>
<dbReference type="EMBL" id="RKHO01000001">
    <property type="protein sequence ID" value="ROR91873.1"/>
    <property type="molecule type" value="Genomic_DNA"/>
</dbReference>
<dbReference type="OrthoDB" id="345021at2"/>
<evidence type="ECO:0000313" key="4">
    <source>
        <dbReference type="Proteomes" id="UP000281738"/>
    </source>
</evidence>
<feature type="transmembrane region" description="Helical" evidence="1">
    <location>
        <begin position="97"/>
        <end position="126"/>
    </location>
</feature>
<keyword evidence="1" id="KW-0472">Membrane</keyword>
<feature type="transmembrane region" description="Helical" evidence="1">
    <location>
        <begin position="13"/>
        <end position="31"/>
    </location>
</feature>
<reference evidence="3 4" key="1">
    <citation type="submission" date="2018-11" db="EMBL/GenBank/DDBJ databases">
        <title>Sequencing the genomes of 1000 actinobacteria strains.</title>
        <authorList>
            <person name="Klenk H.-P."/>
        </authorList>
    </citation>
    <scope>NUCLEOTIDE SEQUENCE [LARGE SCALE GENOMIC DNA]</scope>
    <source>
        <strain evidence="3 4">DSM 12652</strain>
    </source>
</reference>
<evidence type="ECO:0000256" key="1">
    <source>
        <dbReference type="SAM" id="Phobius"/>
    </source>
</evidence>
<evidence type="ECO:0000259" key="2">
    <source>
        <dbReference type="Pfam" id="PF14342"/>
    </source>
</evidence>
<keyword evidence="1" id="KW-1133">Transmembrane helix</keyword>
<dbReference type="AlphaFoldDB" id="A0A3N2CWM0"/>